<keyword evidence="1" id="KW-0969">Cilium</keyword>
<comment type="caution">
    <text evidence="1">The sequence shown here is derived from an EMBL/GenBank/DDBJ whole genome shotgun (WGS) entry which is preliminary data.</text>
</comment>
<keyword evidence="2" id="KW-1185">Reference proteome</keyword>
<gene>
    <name evidence="1" type="ORF">HJG59_002745</name>
</gene>
<dbReference type="EMBL" id="JACASF010000017">
    <property type="protein sequence ID" value="KAF6424641.1"/>
    <property type="molecule type" value="Genomic_DNA"/>
</dbReference>
<evidence type="ECO:0000313" key="1">
    <source>
        <dbReference type="EMBL" id="KAF6424641.1"/>
    </source>
</evidence>
<reference evidence="1 2" key="1">
    <citation type="journal article" date="2020" name="Nature">
        <title>Six reference-quality genomes reveal evolution of bat adaptations.</title>
        <authorList>
            <person name="Jebb D."/>
            <person name="Huang Z."/>
            <person name="Pippel M."/>
            <person name="Hughes G.M."/>
            <person name="Lavrichenko K."/>
            <person name="Devanna P."/>
            <person name="Winkler S."/>
            <person name="Jermiin L.S."/>
            <person name="Skirmuntt E.C."/>
            <person name="Katzourakis A."/>
            <person name="Burkitt-Gray L."/>
            <person name="Ray D.A."/>
            <person name="Sullivan K.A.M."/>
            <person name="Roscito J.G."/>
            <person name="Kirilenko B.M."/>
            <person name="Davalos L.M."/>
            <person name="Corthals A.P."/>
            <person name="Power M.L."/>
            <person name="Jones G."/>
            <person name="Ransome R.D."/>
            <person name="Dechmann D.K.N."/>
            <person name="Locatelli A.G."/>
            <person name="Puechmaille S.J."/>
            <person name="Fedrigo O."/>
            <person name="Jarvis E.D."/>
            <person name="Hiller M."/>
            <person name="Vernes S.C."/>
            <person name="Myers E.W."/>
            <person name="Teeling E.C."/>
        </authorList>
    </citation>
    <scope>NUCLEOTIDE SEQUENCE [LARGE SCALE GENOMIC DNA]</scope>
    <source>
        <strain evidence="1">MMolMol1</strain>
        <tissue evidence="1">Muscle</tissue>
    </source>
</reference>
<keyword evidence="1" id="KW-0966">Cell projection</keyword>
<proteinExistence type="predicted"/>
<evidence type="ECO:0000313" key="2">
    <source>
        <dbReference type="Proteomes" id="UP000550707"/>
    </source>
</evidence>
<name>A0A7J8DND1_MOLMO</name>
<organism evidence="1 2">
    <name type="scientific">Molossus molossus</name>
    <name type="common">Pallas' mastiff bat</name>
    <name type="synonym">Vespertilio molossus</name>
    <dbReference type="NCBI Taxonomy" id="27622"/>
    <lineage>
        <taxon>Eukaryota</taxon>
        <taxon>Metazoa</taxon>
        <taxon>Chordata</taxon>
        <taxon>Craniata</taxon>
        <taxon>Vertebrata</taxon>
        <taxon>Euteleostomi</taxon>
        <taxon>Mammalia</taxon>
        <taxon>Eutheria</taxon>
        <taxon>Laurasiatheria</taxon>
        <taxon>Chiroptera</taxon>
        <taxon>Yangochiroptera</taxon>
        <taxon>Molossidae</taxon>
        <taxon>Molossus</taxon>
    </lineage>
</organism>
<accession>A0A7J8DND1</accession>
<dbReference type="AlphaFoldDB" id="A0A7J8DND1"/>
<keyword evidence="1" id="KW-0282">Flagellum</keyword>
<dbReference type="Proteomes" id="UP000550707">
    <property type="component" value="Unassembled WGS sequence"/>
</dbReference>
<protein>
    <submittedName>
        <fullName evidence="1">Cilia and flagella associated protein 43</fullName>
    </submittedName>
</protein>
<sequence length="51" mass="5844">MASVVKCPTFAAIFFLKRNIVVFAFLSHTRKCRADYMDLEHSLCLRMDCGS</sequence>